<evidence type="ECO:0000259" key="1">
    <source>
        <dbReference type="Pfam" id="PF06075"/>
    </source>
</evidence>
<feature type="domain" description="DUF936" evidence="1">
    <location>
        <begin position="66"/>
        <end position="187"/>
    </location>
</feature>
<dbReference type="PANTHER" id="PTHR31928">
    <property type="entry name" value="EXPRESSED PROTEIN"/>
    <property type="match status" value="1"/>
</dbReference>
<reference evidence="2 3" key="1">
    <citation type="submission" date="2019-11" db="EMBL/GenBank/DDBJ databases">
        <title>Whole genome sequence of Oryza granulata.</title>
        <authorList>
            <person name="Li W."/>
        </authorList>
    </citation>
    <scope>NUCLEOTIDE SEQUENCE [LARGE SCALE GENOMIC DNA]</scope>
    <source>
        <strain evidence="3">cv. Menghai</strain>
        <tissue evidence="2">Leaf</tissue>
    </source>
</reference>
<proteinExistence type="predicted"/>
<dbReference type="InterPro" id="IPR048297">
    <property type="entry name" value="DUF936_dom_pln"/>
</dbReference>
<protein>
    <recommendedName>
        <fullName evidence="1">DUF936 domain-containing protein</fullName>
    </recommendedName>
</protein>
<organism evidence="2 3">
    <name type="scientific">Oryza meyeriana var. granulata</name>
    <dbReference type="NCBI Taxonomy" id="110450"/>
    <lineage>
        <taxon>Eukaryota</taxon>
        <taxon>Viridiplantae</taxon>
        <taxon>Streptophyta</taxon>
        <taxon>Embryophyta</taxon>
        <taxon>Tracheophyta</taxon>
        <taxon>Spermatophyta</taxon>
        <taxon>Magnoliopsida</taxon>
        <taxon>Liliopsida</taxon>
        <taxon>Poales</taxon>
        <taxon>Poaceae</taxon>
        <taxon>BOP clade</taxon>
        <taxon>Oryzoideae</taxon>
        <taxon>Oryzeae</taxon>
        <taxon>Oryzinae</taxon>
        <taxon>Oryza</taxon>
        <taxon>Oryza meyeriana</taxon>
    </lineage>
</organism>
<comment type="caution">
    <text evidence="2">The sequence shown here is derived from an EMBL/GenBank/DDBJ whole genome shotgun (WGS) entry which is preliminary data.</text>
</comment>
<dbReference type="Proteomes" id="UP000479710">
    <property type="component" value="Unassembled WGS sequence"/>
</dbReference>
<dbReference type="PANTHER" id="PTHR31928:SF3">
    <property type="entry name" value="EXPRESSED PROTEIN"/>
    <property type="match status" value="1"/>
</dbReference>
<name>A0A6G1DV88_9ORYZ</name>
<dbReference type="EMBL" id="SPHZ02000005">
    <property type="protein sequence ID" value="KAF0916538.1"/>
    <property type="molecule type" value="Genomic_DNA"/>
</dbReference>
<sequence length="195" mass="20755">MVPPVTWLTRLRRSSRRGGPFEIRKQPPFFSSLLSSAPTSPPKSLSPFLHIAAGDAAPPAAMATVTQGVLLKLLQAMHTDDRVTGDHRSPVLQVTAVVPALTASTADSLWPPNGFLLQLSDGLHSTYVQLSADDADALVSARPQLVGHLVHLDRLRFARPVPRAVGIRPVPSSRSVSFVGSPEPLVARPAACSRG</sequence>
<evidence type="ECO:0000313" key="2">
    <source>
        <dbReference type="EMBL" id="KAF0916538.1"/>
    </source>
</evidence>
<dbReference type="OrthoDB" id="1918502at2759"/>
<gene>
    <name evidence="2" type="ORF">E2562_007615</name>
</gene>
<dbReference type="InterPro" id="IPR010341">
    <property type="entry name" value="DUF936_pln"/>
</dbReference>
<dbReference type="AlphaFoldDB" id="A0A6G1DV88"/>
<accession>A0A6G1DV88</accession>
<evidence type="ECO:0000313" key="3">
    <source>
        <dbReference type="Proteomes" id="UP000479710"/>
    </source>
</evidence>
<keyword evidence="3" id="KW-1185">Reference proteome</keyword>
<dbReference type="Pfam" id="PF06075">
    <property type="entry name" value="DUF936"/>
    <property type="match status" value="1"/>
</dbReference>